<dbReference type="InterPro" id="IPR036942">
    <property type="entry name" value="Beta-barrel_TonB_sf"/>
</dbReference>
<keyword evidence="2 8" id="KW-0813">Transport</keyword>
<evidence type="ECO:0000256" key="1">
    <source>
        <dbReference type="ARBA" id="ARBA00004571"/>
    </source>
</evidence>
<dbReference type="EMBL" id="JACIDK010000004">
    <property type="protein sequence ID" value="MBB3892461.1"/>
    <property type="molecule type" value="Genomic_DNA"/>
</dbReference>
<feature type="chain" id="PRO_5032678510" evidence="10">
    <location>
        <begin position="28"/>
        <end position="992"/>
    </location>
</feature>
<reference evidence="13 14" key="1">
    <citation type="submission" date="2020-08" db="EMBL/GenBank/DDBJ databases">
        <title>Genomic Encyclopedia of Type Strains, Phase IV (KMG-IV): sequencing the most valuable type-strain genomes for metagenomic binning, comparative biology and taxonomic classification.</title>
        <authorList>
            <person name="Goeker M."/>
        </authorList>
    </citation>
    <scope>NUCLEOTIDE SEQUENCE [LARGE SCALE GENOMIC DNA]</scope>
    <source>
        <strain evidence="13 14">DSM 21793</strain>
    </source>
</reference>
<evidence type="ECO:0000313" key="13">
    <source>
        <dbReference type="EMBL" id="MBB3892461.1"/>
    </source>
</evidence>
<evidence type="ECO:0000259" key="12">
    <source>
        <dbReference type="Pfam" id="PF07715"/>
    </source>
</evidence>
<keyword evidence="14" id="KW-1185">Reference proteome</keyword>
<evidence type="ECO:0000256" key="7">
    <source>
        <dbReference type="ARBA" id="ARBA00023237"/>
    </source>
</evidence>
<name>A0A840A4S9_9CAUL</name>
<protein>
    <submittedName>
        <fullName evidence="13">Outer membrane receptor protein involved in Fe transport</fullName>
    </submittedName>
</protein>
<keyword evidence="10" id="KW-0732">Signal</keyword>
<sequence length="992" mass="106263">MTTQRGRLLASSMICGIVALGAGQAVAQESEVSEIVVTGSRIPQPNLTSVSPVQVVGSQEVTLGGRPVTADFLNQLPQISQNAATGLSSTSNPLSGPGGVATIDLRGLGQTRTLVLVDGRRLGIGDPNTGNPNPSPDINQIPSQLIERVDVLTGGASATYGSDAIAGVVNFVMKRDFEGLQIDGNWGIYQHNQHNEFVQSLLGPRQVAKPKENTWDGASRDLSIVYGANTEDGRGNVTAFFTYHDQEPVTQGKRDWSACQVVASAAGVASCAGSPNSNQWFRADGQGGQLAVVGNQFVPWSDSARTTPPPFFNSNEYSYLMQQSTRYTAGFFAKYDVNDNFKLYSDFSFMNDRTNVQIAPTGLFQGSGPSATSGFLVNCNNPFMSAQQQGAIGCTPADVAAGNDVDMYIGRRNIEGGGRNGFYEHQNYRVVLGSRGEIAGPWTYDLYGSYYYTSLYQASQNYLSISKIQKALQVVQTPNGPACIDQSDGCVPFNIFQDGGVTSEALAYLDITGTSRGAVSQRIVEGTITGDLGEYGVKSPWANDSVAVNFGFQTRREHLEYAPDVAQLSGDLSGAGGASVKIDESIAVTEGFGEARIPLIQDMAWAKDVVLDLGYRYSDYSTGITADTYKVALQWAPTDDIRFRASYNQAIRAPNLLELYTPQSVTNTSQVSVDPCAQGAPTPASLAACLNTGITAAQYLNIPQCPSGQCSVLQGGNPELKSEEAKTFSVGFTLTPTFLTGLTASLDYFTIDLEGTIGNIPLGVIMQRCLQTGDEAFCSQIVRNPINGALFGDDVAAGGYINGANVNVGAGTTSGVDVQVNYNLPIEMIGLEDYGRVSVALNGAYLIESTTIPLPGDPEYDCAGLFGPQCQTVNPKWRHQLRVNWTTPWDMTFSAAWRYIGEVKLETDTQEPTIGTGSQNAFNHTLPARSYLDLSGVWNINDTFTVRAGINNILDQDPPLVNSRIAGTGLPNTYPTYDLLGRKMFIGFTANF</sequence>
<evidence type="ECO:0000256" key="10">
    <source>
        <dbReference type="SAM" id="SignalP"/>
    </source>
</evidence>
<keyword evidence="3 8" id="KW-1134">Transmembrane beta strand</keyword>
<dbReference type="GO" id="GO:0009279">
    <property type="term" value="C:cell outer membrane"/>
    <property type="evidence" value="ECO:0007669"/>
    <property type="project" value="UniProtKB-SubCell"/>
</dbReference>
<evidence type="ECO:0000256" key="2">
    <source>
        <dbReference type="ARBA" id="ARBA00022448"/>
    </source>
</evidence>
<evidence type="ECO:0000256" key="3">
    <source>
        <dbReference type="ARBA" id="ARBA00022452"/>
    </source>
</evidence>
<dbReference type="Gene3D" id="2.40.170.20">
    <property type="entry name" value="TonB-dependent receptor, beta-barrel domain"/>
    <property type="match status" value="1"/>
</dbReference>
<evidence type="ECO:0000256" key="9">
    <source>
        <dbReference type="RuleBase" id="RU003357"/>
    </source>
</evidence>
<keyword evidence="7 8" id="KW-0998">Cell outer membrane</keyword>
<dbReference type="PANTHER" id="PTHR47234">
    <property type="match status" value="1"/>
</dbReference>
<evidence type="ECO:0000259" key="11">
    <source>
        <dbReference type="Pfam" id="PF00593"/>
    </source>
</evidence>
<proteinExistence type="inferred from homology"/>
<dbReference type="PROSITE" id="PS52016">
    <property type="entry name" value="TONB_DEPENDENT_REC_3"/>
    <property type="match status" value="1"/>
</dbReference>
<accession>A0A840A4S9</accession>
<keyword evidence="5 9" id="KW-0798">TonB box</keyword>
<comment type="caution">
    <text evidence="13">The sequence shown here is derived from an EMBL/GenBank/DDBJ whole genome shotgun (WGS) entry which is preliminary data.</text>
</comment>
<evidence type="ECO:0000256" key="6">
    <source>
        <dbReference type="ARBA" id="ARBA00023136"/>
    </source>
</evidence>
<feature type="domain" description="TonB-dependent receptor-like beta-barrel" evidence="11">
    <location>
        <begin position="406"/>
        <end position="953"/>
    </location>
</feature>
<comment type="similarity">
    <text evidence="8 9">Belongs to the TonB-dependent receptor family.</text>
</comment>
<evidence type="ECO:0000256" key="4">
    <source>
        <dbReference type="ARBA" id="ARBA00022692"/>
    </source>
</evidence>
<dbReference type="Proteomes" id="UP000530564">
    <property type="component" value="Unassembled WGS sequence"/>
</dbReference>
<dbReference type="InterPro" id="IPR012910">
    <property type="entry name" value="Plug_dom"/>
</dbReference>
<evidence type="ECO:0000256" key="5">
    <source>
        <dbReference type="ARBA" id="ARBA00023077"/>
    </source>
</evidence>
<dbReference type="InterPro" id="IPR037066">
    <property type="entry name" value="Plug_dom_sf"/>
</dbReference>
<comment type="subcellular location">
    <subcellularLocation>
        <location evidence="1 8">Cell outer membrane</location>
        <topology evidence="1 8">Multi-pass membrane protein</topology>
    </subcellularLocation>
</comment>
<evidence type="ECO:0000256" key="8">
    <source>
        <dbReference type="PROSITE-ProRule" id="PRU01360"/>
    </source>
</evidence>
<organism evidence="13 14">
    <name type="scientific">Phenylobacterium haematophilum</name>
    <dbReference type="NCBI Taxonomy" id="98513"/>
    <lineage>
        <taxon>Bacteria</taxon>
        <taxon>Pseudomonadati</taxon>
        <taxon>Pseudomonadota</taxon>
        <taxon>Alphaproteobacteria</taxon>
        <taxon>Caulobacterales</taxon>
        <taxon>Caulobacteraceae</taxon>
        <taxon>Phenylobacterium</taxon>
    </lineage>
</organism>
<dbReference type="Gene3D" id="2.170.130.10">
    <property type="entry name" value="TonB-dependent receptor, plug domain"/>
    <property type="match status" value="1"/>
</dbReference>
<keyword evidence="6 8" id="KW-0472">Membrane</keyword>
<dbReference type="PANTHER" id="PTHR47234:SF2">
    <property type="entry name" value="TONB-DEPENDENT RECEPTOR"/>
    <property type="match status" value="1"/>
</dbReference>
<feature type="domain" description="TonB-dependent receptor plug" evidence="12">
    <location>
        <begin position="49"/>
        <end position="168"/>
    </location>
</feature>
<dbReference type="SUPFAM" id="SSF56935">
    <property type="entry name" value="Porins"/>
    <property type="match status" value="1"/>
</dbReference>
<dbReference type="InterPro" id="IPR039426">
    <property type="entry name" value="TonB-dep_rcpt-like"/>
</dbReference>
<gene>
    <name evidence="13" type="ORF">GGQ61_003194</name>
</gene>
<feature type="signal peptide" evidence="10">
    <location>
        <begin position="1"/>
        <end position="27"/>
    </location>
</feature>
<evidence type="ECO:0000313" key="14">
    <source>
        <dbReference type="Proteomes" id="UP000530564"/>
    </source>
</evidence>
<keyword evidence="4 8" id="KW-0812">Transmembrane</keyword>
<dbReference type="Pfam" id="PF00593">
    <property type="entry name" value="TonB_dep_Rec_b-barrel"/>
    <property type="match status" value="1"/>
</dbReference>
<dbReference type="InterPro" id="IPR000531">
    <property type="entry name" value="Beta-barrel_TonB"/>
</dbReference>
<dbReference type="AlphaFoldDB" id="A0A840A4S9"/>
<dbReference type="Pfam" id="PF07715">
    <property type="entry name" value="Plug"/>
    <property type="match status" value="1"/>
</dbReference>
<keyword evidence="13" id="KW-0675">Receptor</keyword>
<dbReference type="RefSeq" id="WP_183774723.1">
    <property type="nucleotide sequence ID" value="NZ_JACIDK010000004.1"/>
</dbReference>